<name>I0GM07_SELRL</name>
<evidence type="ECO:0000256" key="2">
    <source>
        <dbReference type="ARBA" id="ARBA00023125"/>
    </source>
</evidence>
<evidence type="ECO:0000313" key="7">
    <source>
        <dbReference type="Proteomes" id="UP000007887"/>
    </source>
</evidence>
<gene>
    <name evidence="6" type="ordered locus">SELR_00860</name>
</gene>
<accession>I0GM07</accession>
<keyword evidence="2" id="KW-0238">DNA-binding</keyword>
<dbReference type="Pfam" id="PF01380">
    <property type="entry name" value="SIS"/>
    <property type="match status" value="1"/>
</dbReference>
<dbReference type="Pfam" id="PF01418">
    <property type="entry name" value="HTH_6"/>
    <property type="match status" value="1"/>
</dbReference>
<dbReference type="CDD" id="cd05013">
    <property type="entry name" value="SIS_RpiR"/>
    <property type="match status" value="1"/>
</dbReference>
<evidence type="ECO:0000313" key="6">
    <source>
        <dbReference type="EMBL" id="BAL81794.1"/>
    </source>
</evidence>
<dbReference type="PANTHER" id="PTHR30514:SF1">
    <property type="entry name" value="HTH-TYPE TRANSCRIPTIONAL REGULATOR HEXR-RELATED"/>
    <property type="match status" value="1"/>
</dbReference>
<dbReference type="RefSeq" id="WP_014423241.1">
    <property type="nucleotide sequence ID" value="NC_017068.1"/>
</dbReference>
<feature type="domain" description="HTH rpiR-type" evidence="4">
    <location>
        <begin position="3"/>
        <end position="79"/>
    </location>
</feature>
<evidence type="ECO:0000256" key="1">
    <source>
        <dbReference type="ARBA" id="ARBA00023015"/>
    </source>
</evidence>
<dbReference type="InterPro" id="IPR046348">
    <property type="entry name" value="SIS_dom_sf"/>
</dbReference>
<dbReference type="HOGENOM" id="CLU_055769_0_4_9"/>
<dbReference type="GO" id="GO:0003677">
    <property type="term" value="F:DNA binding"/>
    <property type="evidence" value="ECO:0007669"/>
    <property type="project" value="UniProtKB-KW"/>
</dbReference>
<dbReference type="InterPro" id="IPR009057">
    <property type="entry name" value="Homeodomain-like_sf"/>
</dbReference>
<dbReference type="Gene3D" id="1.10.10.10">
    <property type="entry name" value="Winged helix-like DNA-binding domain superfamily/Winged helix DNA-binding domain"/>
    <property type="match status" value="1"/>
</dbReference>
<organism evidence="6 7">
    <name type="scientific">Selenomonas ruminantium subsp. lactilytica (strain NBRC 103574 / TAM6421)</name>
    <dbReference type="NCBI Taxonomy" id="927704"/>
    <lineage>
        <taxon>Bacteria</taxon>
        <taxon>Bacillati</taxon>
        <taxon>Bacillota</taxon>
        <taxon>Negativicutes</taxon>
        <taxon>Selenomonadales</taxon>
        <taxon>Selenomonadaceae</taxon>
        <taxon>Selenomonas</taxon>
    </lineage>
</organism>
<dbReference type="InterPro" id="IPR047640">
    <property type="entry name" value="RpiR-like"/>
</dbReference>
<dbReference type="PANTHER" id="PTHR30514">
    <property type="entry name" value="GLUCOKINASE"/>
    <property type="match status" value="1"/>
</dbReference>
<dbReference type="InterPro" id="IPR000281">
    <property type="entry name" value="HTH_RpiR"/>
</dbReference>
<keyword evidence="3" id="KW-0804">Transcription</keyword>
<dbReference type="EMBL" id="AP012292">
    <property type="protein sequence ID" value="BAL81794.1"/>
    <property type="molecule type" value="Genomic_DNA"/>
</dbReference>
<dbReference type="InterPro" id="IPR001347">
    <property type="entry name" value="SIS_dom"/>
</dbReference>
<dbReference type="PROSITE" id="PS51071">
    <property type="entry name" value="HTH_RPIR"/>
    <property type="match status" value="1"/>
</dbReference>
<evidence type="ECO:0000259" key="4">
    <source>
        <dbReference type="PROSITE" id="PS51071"/>
    </source>
</evidence>
<dbReference type="GO" id="GO:0003700">
    <property type="term" value="F:DNA-binding transcription factor activity"/>
    <property type="evidence" value="ECO:0007669"/>
    <property type="project" value="InterPro"/>
</dbReference>
<evidence type="ECO:0000259" key="5">
    <source>
        <dbReference type="PROSITE" id="PS51464"/>
    </source>
</evidence>
<dbReference type="InterPro" id="IPR035472">
    <property type="entry name" value="RpiR-like_SIS"/>
</dbReference>
<dbReference type="KEGG" id="sri:SELR_00860"/>
<reference evidence="6 7" key="1">
    <citation type="submission" date="2011-10" db="EMBL/GenBank/DDBJ databases">
        <title>Whole genome sequence of Selenomonas ruminantium subsp. lactilytica TAM6421.</title>
        <authorList>
            <person name="Oguchi A."/>
            <person name="Ankai A."/>
            <person name="Kaneko J."/>
            <person name="Yamada-Narita S."/>
            <person name="Fukui S."/>
            <person name="Takahashi M."/>
            <person name="Onodera T."/>
            <person name="Kojima S."/>
            <person name="Fushimi T."/>
            <person name="Abe N."/>
            <person name="Kamio Y."/>
            <person name="Yamazaki S."/>
            <person name="Fujita N."/>
        </authorList>
    </citation>
    <scope>NUCLEOTIDE SEQUENCE [LARGE SCALE GENOMIC DNA]</scope>
    <source>
        <strain evidence="7">NBRC 103574 / TAM6421</strain>
    </source>
</reference>
<feature type="domain" description="SIS" evidence="5">
    <location>
        <begin position="123"/>
        <end position="263"/>
    </location>
</feature>
<sequence length="281" mass="30663">MKDMILPILRSAYEDLTKSEKKIATYISANADKIMPQTVAELAKNTDSSEITISRFCKKLGYSGLQSLKIAIAAELSAAGDETYQDIHSSDSEAAVAGKIFRNIADGLQDTLKILDFSHIETAVDWLAAARQVVIYGFGNSATVCRDMETRFLRFGMAVQAFSDVHMQVTSAALLTPQDVVIAVSHTGATKDVLSSVAIAQKSGAKVIAITSYAQSELARAADIALVGMGREVHYRSEAAASRLIHMAIGDILYTRLAMKMPEQYQENLQKMREVIAERHL</sequence>
<dbReference type="OrthoDB" id="3684496at2"/>
<dbReference type="eggNOG" id="COG1737">
    <property type="taxonomic scope" value="Bacteria"/>
</dbReference>
<dbReference type="PATRIC" id="fig|927704.6.peg.88"/>
<protein>
    <submittedName>
        <fullName evidence="6">Putative RpiR family transcriptional regulator</fullName>
    </submittedName>
</protein>
<proteinExistence type="predicted"/>
<dbReference type="SUPFAM" id="SSF46689">
    <property type="entry name" value="Homeodomain-like"/>
    <property type="match status" value="1"/>
</dbReference>
<dbReference type="GO" id="GO:1901135">
    <property type="term" value="P:carbohydrate derivative metabolic process"/>
    <property type="evidence" value="ECO:0007669"/>
    <property type="project" value="InterPro"/>
</dbReference>
<keyword evidence="1" id="KW-0805">Transcription regulation</keyword>
<evidence type="ECO:0000256" key="3">
    <source>
        <dbReference type="ARBA" id="ARBA00023163"/>
    </source>
</evidence>
<dbReference type="Gene3D" id="3.40.50.10490">
    <property type="entry name" value="Glucose-6-phosphate isomerase like protein, domain 1"/>
    <property type="match status" value="1"/>
</dbReference>
<dbReference type="SUPFAM" id="SSF53697">
    <property type="entry name" value="SIS domain"/>
    <property type="match status" value="1"/>
</dbReference>
<dbReference type="AlphaFoldDB" id="I0GM07"/>
<dbReference type="InterPro" id="IPR036388">
    <property type="entry name" value="WH-like_DNA-bd_sf"/>
</dbReference>
<dbReference type="GO" id="GO:0097367">
    <property type="term" value="F:carbohydrate derivative binding"/>
    <property type="evidence" value="ECO:0007669"/>
    <property type="project" value="InterPro"/>
</dbReference>
<dbReference type="Proteomes" id="UP000007887">
    <property type="component" value="Chromosome"/>
</dbReference>
<dbReference type="PROSITE" id="PS51464">
    <property type="entry name" value="SIS"/>
    <property type="match status" value="1"/>
</dbReference>